<dbReference type="AlphaFoldDB" id="A0A4R3L5V1"/>
<dbReference type="FunFam" id="3.30.70.360:FF:000001">
    <property type="entry name" value="N-acetyldiaminopimelate deacetylase"/>
    <property type="match status" value="1"/>
</dbReference>
<dbReference type="EMBL" id="SMAG01000003">
    <property type="protein sequence ID" value="TCS95029.1"/>
    <property type="molecule type" value="Genomic_DNA"/>
</dbReference>
<dbReference type="Gene3D" id="3.40.630.10">
    <property type="entry name" value="Zn peptidases"/>
    <property type="match status" value="1"/>
</dbReference>
<dbReference type="InterPro" id="IPR002933">
    <property type="entry name" value="Peptidase_M20"/>
</dbReference>
<feature type="domain" description="Peptidase M20 dimerisation" evidence="3">
    <location>
        <begin position="188"/>
        <end position="277"/>
    </location>
</feature>
<feature type="binding site" evidence="2">
    <location>
        <position position="364"/>
    </location>
    <ligand>
        <name>Mn(2+)</name>
        <dbReference type="ChEBI" id="CHEBI:29035"/>
        <label>2</label>
    </ligand>
</feature>
<keyword evidence="5" id="KW-1185">Reference proteome</keyword>
<sequence>MLYEQIKQDVERIFPQLVAWRRDFHQFPEPSFHEFETAKKVATLLDSFGLEVHTGIGGTGVVGLLRGHHQGPTVALRADLDALPIQDEKQCEYRSMVSNVMHACGHDGHMAMLLGVALLLSQQKEKLHGNVLFIFQHAEEIVPGGAKSIIEAGFLHQVDAIYGIHLWTPLPTGIVGVRIGELMAAADSFRIEVIGKGGHGGLPHHTIDPVIIASHLVVNLQTIVSRQINPLQSGVITVGSIRGGHTFNIIADQCVLEGTVRSFDPHIQKQLADQITQVTRMTCQMFGATYQLDYRWGYPAVINHMSEVERIRRIGLQFYGVEKVWELEPVMAGEDFSYYLQKIPGAFFFIGAGNKEKGITFPHHHPRFDVDEQAFQVGAEMFLGLTLSHLLHT</sequence>
<dbReference type="PANTHER" id="PTHR11014">
    <property type="entry name" value="PEPTIDASE M20 FAMILY MEMBER"/>
    <property type="match status" value="1"/>
</dbReference>
<dbReference type="PIRSF" id="PIRSF005962">
    <property type="entry name" value="Pept_M20D_amidohydro"/>
    <property type="match status" value="1"/>
</dbReference>
<dbReference type="Pfam" id="PF07687">
    <property type="entry name" value="M20_dimer"/>
    <property type="match status" value="1"/>
</dbReference>
<accession>A0A4R3L5V1</accession>
<dbReference type="InterPro" id="IPR017439">
    <property type="entry name" value="Amidohydrolase"/>
</dbReference>
<evidence type="ECO:0000313" key="5">
    <source>
        <dbReference type="Proteomes" id="UP000294937"/>
    </source>
</evidence>
<dbReference type="GO" id="GO:0019877">
    <property type="term" value="P:diaminopimelate biosynthetic process"/>
    <property type="evidence" value="ECO:0007669"/>
    <property type="project" value="UniProtKB-ARBA"/>
</dbReference>
<dbReference type="NCBIfam" id="TIGR01891">
    <property type="entry name" value="amidohydrolases"/>
    <property type="match status" value="1"/>
</dbReference>
<dbReference type="PANTHER" id="PTHR11014:SF63">
    <property type="entry name" value="METALLOPEPTIDASE, PUTATIVE (AFU_ORTHOLOGUE AFUA_6G09600)-RELATED"/>
    <property type="match status" value="1"/>
</dbReference>
<feature type="binding site" evidence="2">
    <location>
        <position position="165"/>
    </location>
    <ligand>
        <name>Mn(2+)</name>
        <dbReference type="ChEBI" id="CHEBI:29035"/>
        <label>2</label>
    </ligand>
</feature>
<dbReference type="SUPFAM" id="SSF55031">
    <property type="entry name" value="Bacterial exopeptidase dimerisation domain"/>
    <property type="match status" value="1"/>
</dbReference>
<protein>
    <submittedName>
        <fullName evidence="4">Amidohydrolase</fullName>
    </submittedName>
</protein>
<comment type="caution">
    <text evidence="4">The sequence shown here is derived from an EMBL/GenBank/DDBJ whole genome shotgun (WGS) entry which is preliminary data.</text>
</comment>
<comment type="cofactor">
    <cofactor evidence="2">
        <name>Mn(2+)</name>
        <dbReference type="ChEBI" id="CHEBI:29035"/>
    </cofactor>
    <text evidence="2">The Mn(2+) ion enhances activity.</text>
</comment>
<dbReference type="SUPFAM" id="SSF53187">
    <property type="entry name" value="Zn-dependent exopeptidases"/>
    <property type="match status" value="1"/>
</dbReference>
<dbReference type="InterPro" id="IPR011650">
    <property type="entry name" value="Peptidase_M20_dimer"/>
</dbReference>
<evidence type="ECO:0000256" key="2">
    <source>
        <dbReference type="PIRSR" id="PIRSR005962-1"/>
    </source>
</evidence>
<organism evidence="4 5">
    <name type="scientific">Hazenella coriacea</name>
    <dbReference type="NCBI Taxonomy" id="1179467"/>
    <lineage>
        <taxon>Bacteria</taxon>
        <taxon>Bacillati</taxon>
        <taxon>Bacillota</taxon>
        <taxon>Bacilli</taxon>
        <taxon>Bacillales</taxon>
        <taxon>Thermoactinomycetaceae</taxon>
        <taxon>Hazenella</taxon>
    </lineage>
</organism>
<reference evidence="4 5" key="1">
    <citation type="submission" date="2019-03" db="EMBL/GenBank/DDBJ databases">
        <title>Genomic Encyclopedia of Type Strains, Phase IV (KMG-IV): sequencing the most valuable type-strain genomes for metagenomic binning, comparative biology and taxonomic classification.</title>
        <authorList>
            <person name="Goeker M."/>
        </authorList>
    </citation>
    <scope>NUCLEOTIDE SEQUENCE [LARGE SCALE GENOMIC DNA]</scope>
    <source>
        <strain evidence="4 5">DSM 45707</strain>
    </source>
</reference>
<keyword evidence="1 4" id="KW-0378">Hydrolase</keyword>
<dbReference type="OrthoDB" id="9776731at2"/>
<evidence type="ECO:0000259" key="3">
    <source>
        <dbReference type="Pfam" id="PF07687"/>
    </source>
</evidence>
<evidence type="ECO:0000313" key="4">
    <source>
        <dbReference type="EMBL" id="TCS95029.1"/>
    </source>
</evidence>
<dbReference type="InterPro" id="IPR036264">
    <property type="entry name" value="Bact_exopeptidase_dim_dom"/>
</dbReference>
<evidence type="ECO:0000256" key="1">
    <source>
        <dbReference type="ARBA" id="ARBA00022801"/>
    </source>
</evidence>
<keyword evidence="2" id="KW-0479">Metal-binding</keyword>
<feature type="binding site" evidence="2">
    <location>
        <position position="140"/>
    </location>
    <ligand>
        <name>Mn(2+)</name>
        <dbReference type="ChEBI" id="CHEBI:29035"/>
        <label>2</label>
    </ligand>
</feature>
<gene>
    <name evidence="4" type="ORF">EDD58_103454</name>
</gene>
<dbReference type="Gene3D" id="3.30.70.360">
    <property type="match status" value="1"/>
</dbReference>
<proteinExistence type="predicted"/>
<feature type="binding site" evidence="2">
    <location>
        <position position="104"/>
    </location>
    <ligand>
        <name>Mn(2+)</name>
        <dbReference type="ChEBI" id="CHEBI:29035"/>
        <label>2</label>
    </ligand>
</feature>
<dbReference type="Proteomes" id="UP000294937">
    <property type="component" value="Unassembled WGS sequence"/>
</dbReference>
<name>A0A4R3L5V1_9BACL</name>
<feature type="binding site" evidence="2">
    <location>
        <position position="106"/>
    </location>
    <ligand>
        <name>Mn(2+)</name>
        <dbReference type="ChEBI" id="CHEBI:29035"/>
        <label>2</label>
    </ligand>
</feature>
<dbReference type="GO" id="GO:0050118">
    <property type="term" value="F:N-acetyldiaminopimelate deacetylase activity"/>
    <property type="evidence" value="ECO:0007669"/>
    <property type="project" value="UniProtKB-ARBA"/>
</dbReference>
<dbReference type="Pfam" id="PF01546">
    <property type="entry name" value="Peptidase_M20"/>
    <property type="match status" value="1"/>
</dbReference>
<keyword evidence="2" id="KW-0464">Manganese</keyword>
<dbReference type="GO" id="GO:0046872">
    <property type="term" value="F:metal ion binding"/>
    <property type="evidence" value="ECO:0007669"/>
    <property type="project" value="UniProtKB-KW"/>
</dbReference>